<dbReference type="EMBL" id="CP038033">
    <property type="protein sequence ID" value="QBQ55449.1"/>
    <property type="molecule type" value="Genomic_DNA"/>
</dbReference>
<evidence type="ECO:0008006" key="4">
    <source>
        <dbReference type="Google" id="ProtNLM"/>
    </source>
</evidence>
<name>A0A4P7C1C1_9GAMM</name>
<keyword evidence="1" id="KW-0812">Transmembrane</keyword>
<feature type="transmembrane region" description="Helical" evidence="1">
    <location>
        <begin position="401"/>
        <end position="420"/>
    </location>
</feature>
<organism evidence="2 3">
    <name type="scientific">Nitrosococcus wardiae</name>
    <dbReference type="NCBI Taxonomy" id="1814290"/>
    <lineage>
        <taxon>Bacteria</taxon>
        <taxon>Pseudomonadati</taxon>
        <taxon>Pseudomonadota</taxon>
        <taxon>Gammaproteobacteria</taxon>
        <taxon>Chromatiales</taxon>
        <taxon>Chromatiaceae</taxon>
        <taxon>Nitrosococcus</taxon>
    </lineage>
</organism>
<feature type="transmembrane region" description="Helical" evidence="1">
    <location>
        <begin position="352"/>
        <end position="370"/>
    </location>
</feature>
<feature type="transmembrane region" description="Helical" evidence="1">
    <location>
        <begin position="184"/>
        <end position="201"/>
    </location>
</feature>
<proteinExistence type="predicted"/>
<feature type="transmembrane region" description="Helical" evidence="1">
    <location>
        <begin position="236"/>
        <end position="255"/>
    </location>
</feature>
<accession>A0A4P7C1C1</accession>
<dbReference type="OrthoDB" id="6086209at2"/>
<dbReference type="RefSeq" id="WP_134358708.1">
    <property type="nucleotide sequence ID" value="NZ_CP038033.1"/>
</dbReference>
<feature type="transmembrane region" description="Helical" evidence="1">
    <location>
        <begin position="301"/>
        <end position="319"/>
    </location>
</feature>
<evidence type="ECO:0000313" key="2">
    <source>
        <dbReference type="EMBL" id="QBQ55449.1"/>
    </source>
</evidence>
<sequence length="450" mass="48474">MNAETQVQVAQPAASQPSVSRFNFQFLPRLLRGVGAVAVVASLSIFLLQGWESGNDSYRYLLLLAHTAGLAVMGFGAGHWLRESKGARLLLLLALVSVPANFAILGAFVYSASDANSTAYPVFATWQAESFTVTWGLLAGAVLVLAPVAWLGFRVLARHSAGPLTGLFLATNGVLLIPLREETFVAWVLLGLTVFVLWWTARVGHRDTAMKTLEGAFARGLQFLPLALLFGRTVWLYTADAFLFTAMSVTAFLMLRQVALELNSRSKLRSFSEQLAILPALTTGLGLAAVVDKVIKGGDAYAFAVFSWAAAAMIFEISLRTPGSGASYRRKAAVVMTVGLLANLVLYEGVAAAILCLLMGMGVLVCGYLMEQRLVFGMGLVMLIAGLSFQVQYAITAFDLGSWGSLAVLGVAAILTGSVIERHGPQLKLRGPQLKLRLTQWGQQFKSWEY</sequence>
<feature type="transmembrane region" description="Helical" evidence="1">
    <location>
        <begin position="30"/>
        <end position="51"/>
    </location>
</feature>
<gene>
    <name evidence="2" type="ORF">E3U44_13740</name>
</gene>
<dbReference type="AlphaFoldDB" id="A0A4P7C1C1"/>
<feature type="transmembrane region" description="Helical" evidence="1">
    <location>
        <begin position="132"/>
        <end position="153"/>
    </location>
</feature>
<feature type="transmembrane region" description="Helical" evidence="1">
    <location>
        <begin position="89"/>
        <end position="112"/>
    </location>
</feature>
<feature type="transmembrane region" description="Helical" evidence="1">
    <location>
        <begin position="275"/>
        <end position="295"/>
    </location>
</feature>
<evidence type="ECO:0000313" key="3">
    <source>
        <dbReference type="Proteomes" id="UP000294325"/>
    </source>
</evidence>
<keyword evidence="1" id="KW-0472">Membrane</keyword>
<protein>
    <recommendedName>
        <fullName evidence="4">DUF2157 domain-containing protein</fullName>
    </recommendedName>
</protein>
<keyword evidence="1" id="KW-1133">Transmembrane helix</keyword>
<feature type="transmembrane region" description="Helical" evidence="1">
    <location>
        <begin position="160"/>
        <end position="178"/>
    </location>
</feature>
<evidence type="ECO:0000256" key="1">
    <source>
        <dbReference type="SAM" id="Phobius"/>
    </source>
</evidence>
<dbReference type="Proteomes" id="UP000294325">
    <property type="component" value="Chromosome"/>
</dbReference>
<feature type="transmembrane region" description="Helical" evidence="1">
    <location>
        <begin position="57"/>
        <end position="77"/>
    </location>
</feature>
<reference evidence="2 3" key="1">
    <citation type="submission" date="2019-03" db="EMBL/GenBank/DDBJ databases">
        <title>The genome sequence of Nitrosococcus wardiae strain D1FHST reveals the archetypal metabolic capacity of ammonia-oxidizing Gammaproteobacteria.</title>
        <authorList>
            <person name="Wang L."/>
            <person name="Lim C.K."/>
            <person name="Hanson T.E."/>
            <person name="Dang H."/>
            <person name="Klotz M.G."/>
        </authorList>
    </citation>
    <scope>NUCLEOTIDE SEQUENCE [LARGE SCALE GENOMIC DNA]</scope>
    <source>
        <strain evidence="2 3">D1FHS</strain>
    </source>
</reference>
<keyword evidence="3" id="KW-1185">Reference proteome</keyword>
<dbReference type="KEGG" id="nwr:E3U44_13740"/>
<feature type="transmembrane region" description="Helical" evidence="1">
    <location>
        <begin position="375"/>
        <end position="395"/>
    </location>
</feature>